<protein>
    <submittedName>
        <fullName evidence="2">Uncharacterized protein</fullName>
    </submittedName>
</protein>
<accession>A0A6C0KAY8</accession>
<dbReference type="EMBL" id="MN740847">
    <property type="protein sequence ID" value="QHU14839.1"/>
    <property type="molecule type" value="Genomic_DNA"/>
</dbReference>
<name>A0A6C0KAY8_9ZZZZ</name>
<organism evidence="2">
    <name type="scientific">viral metagenome</name>
    <dbReference type="NCBI Taxonomy" id="1070528"/>
    <lineage>
        <taxon>unclassified sequences</taxon>
        <taxon>metagenomes</taxon>
        <taxon>organismal metagenomes</taxon>
    </lineage>
</organism>
<evidence type="ECO:0000313" key="2">
    <source>
        <dbReference type="EMBL" id="QHU14839.1"/>
    </source>
</evidence>
<feature type="transmembrane region" description="Helical" evidence="1">
    <location>
        <begin position="34"/>
        <end position="53"/>
    </location>
</feature>
<proteinExistence type="predicted"/>
<sequence>MTSRPILTEPGVKYFLGETLKNCKKNKEIFNVQLFNLSLFLGFLCIVTALLVYKYKTKPGSEELKKKAQLKRDYFVNKVRQLQADKARLYDKSITNLPKFESPFELLHKKFYKT</sequence>
<keyword evidence="1" id="KW-1133">Transmembrane helix</keyword>
<evidence type="ECO:0000256" key="1">
    <source>
        <dbReference type="SAM" id="Phobius"/>
    </source>
</evidence>
<keyword evidence="1" id="KW-0472">Membrane</keyword>
<keyword evidence="1" id="KW-0812">Transmembrane</keyword>
<dbReference type="AlphaFoldDB" id="A0A6C0KAY8"/>
<reference evidence="2" key="1">
    <citation type="journal article" date="2020" name="Nature">
        <title>Giant virus diversity and host interactions through global metagenomics.</title>
        <authorList>
            <person name="Schulz F."/>
            <person name="Roux S."/>
            <person name="Paez-Espino D."/>
            <person name="Jungbluth S."/>
            <person name="Walsh D.A."/>
            <person name="Denef V.J."/>
            <person name="McMahon K.D."/>
            <person name="Konstantinidis K.T."/>
            <person name="Eloe-Fadrosh E.A."/>
            <person name="Kyrpides N.C."/>
            <person name="Woyke T."/>
        </authorList>
    </citation>
    <scope>NUCLEOTIDE SEQUENCE</scope>
    <source>
        <strain evidence="2">GVMAG-S-1102244-55</strain>
    </source>
</reference>